<protein>
    <submittedName>
        <fullName evidence="1">Uncharacterized protein</fullName>
    </submittedName>
</protein>
<reference evidence="1" key="2">
    <citation type="submission" date="2020-09" db="EMBL/GenBank/DDBJ databases">
        <authorList>
            <person name="Sun Q."/>
            <person name="Zhou Y."/>
        </authorList>
    </citation>
    <scope>NUCLEOTIDE SEQUENCE</scope>
    <source>
        <strain evidence="1">CGMCC 4.7299</strain>
    </source>
</reference>
<organism evidence="1 2">
    <name type="scientific">Mangrovihabitans endophyticus</name>
    <dbReference type="NCBI Taxonomy" id="1751298"/>
    <lineage>
        <taxon>Bacteria</taxon>
        <taxon>Bacillati</taxon>
        <taxon>Actinomycetota</taxon>
        <taxon>Actinomycetes</taxon>
        <taxon>Micromonosporales</taxon>
        <taxon>Micromonosporaceae</taxon>
        <taxon>Mangrovihabitans</taxon>
    </lineage>
</organism>
<reference evidence="1" key="1">
    <citation type="journal article" date="2014" name="Int. J. Syst. Evol. Microbiol.">
        <title>Complete genome sequence of Corynebacterium casei LMG S-19264T (=DSM 44701T), isolated from a smear-ripened cheese.</title>
        <authorList>
            <consortium name="US DOE Joint Genome Institute (JGI-PGF)"/>
            <person name="Walter F."/>
            <person name="Albersmeier A."/>
            <person name="Kalinowski J."/>
            <person name="Ruckert C."/>
        </authorList>
    </citation>
    <scope>NUCLEOTIDE SEQUENCE</scope>
    <source>
        <strain evidence="1">CGMCC 4.7299</strain>
    </source>
</reference>
<comment type="caution">
    <text evidence="1">The sequence shown here is derived from an EMBL/GenBank/DDBJ whole genome shotgun (WGS) entry which is preliminary data.</text>
</comment>
<dbReference type="AlphaFoldDB" id="A0A8J3C1P5"/>
<gene>
    <name evidence="1" type="ORF">GCM10012284_45140</name>
</gene>
<keyword evidence="2" id="KW-1185">Reference proteome</keyword>
<accession>A0A8J3C1P5</accession>
<name>A0A8J3C1P5_9ACTN</name>
<evidence type="ECO:0000313" key="1">
    <source>
        <dbReference type="EMBL" id="GGL05777.1"/>
    </source>
</evidence>
<proteinExistence type="predicted"/>
<sequence length="68" mass="7522">MVGVDIGMASKITRVSRAGDHVGRKAEVFDTLCQRAMTCLWAIIPRDTCVRKVACTCIRLVRLIVFLG</sequence>
<evidence type="ECO:0000313" key="2">
    <source>
        <dbReference type="Proteomes" id="UP000656042"/>
    </source>
</evidence>
<dbReference type="EMBL" id="BMMX01000024">
    <property type="protein sequence ID" value="GGL05777.1"/>
    <property type="molecule type" value="Genomic_DNA"/>
</dbReference>
<dbReference type="Proteomes" id="UP000656042">
    <property type="component" value="Unassembled WGS sequence"/>
</dbReference>